<sequence length="86" mass="10132">MDTPRFTPEFKEEDVRQITERGYSVAEVSDRLHVSVHSLYKWLWAIRPDNSGQYARGLLEAKSEILKLRAKLKRTEEEWDILKKAA</sequence>
<feature type="coiled-coil region" evidence="2">
    <location>
        <begin position="58"/>
        <end position="85"/>
    </location>
</feature>
<comment type="caution">
    <text evidence="3">The sequence shown here is derived from an EMBL/GenBank/DDBJ whole genome shotgun (WGS) entry which is preliminary data.</text>
</comment>
<evidence type="ECO:0000313" key="3">
    <source>
        <dbReference type="EMBL" id="NCH88667.1"/>
    </source>
</evidence>
<dbReference type="InterPro" id="IPR002514">
    <property type="entry name" value="Transposase_8"/>
</dbReference>
<dbReference type="GO" id="GO:0003677">
    <property type="term" value="F:DNA binding"/>
    <property type="evidence" value="ECO:0007669"/>
    <property type="project" value="InterPro"/>
</dbReference>
<dbReference type="Proteomes" id="UP000778262">
    <property type="component" value="Unassembled WGS sequence"/>
</dbReference>
<proteinExistence type="inferred from homology"/>
<dbReference type="SUPFAM" id="SSF46689">
    <property type="entry name" value="Homeodomain-like"/>
    <property type="match status" value="1"/>
</dbReference>
<evidence type="ECO:0000313" key="4">
    <source>
        <dbReference type="Proteomes" id="UP000778262"/>
    </source>
</evidence>
<protein>
    <recommendedName>
        <fullName evidence="5">Transposase</fullName>
    </recommendedName>
</protein>
<evidence type="ECO:0000256" key="2">
    <source>
        <dbReference type="SAM" id="Coils"/>
    </source>
</evidence>
<comment type="similarity">
    <text evidence="1">Belongs to the transposase 8 family.</text>
</comment>
<organism evidence="3 4">
    <name type="scientific">Cronobacter dublinensis</name>
    <dbReference type="NCBI Taxonomy" id="413497"/>
    <lineage>
        <taxon>Bacteria</taxon>
        <taxon>Pseudomonadati</taxon>
        <taxon>Pseudomonadota</taxon>
        <taxon>Gammaproteobacteria</taxon>
        <taxon>Enterobacterales</taxon>
        <taxon>Enterobacteriaceae</taxon>
        <taxon>Cronobacter</taxon>
    </lineage>
</organism>
<dbReference type="GO" id="GO:0006313">
    <property type="term" value="P:DNA transposition"/>
    <property type="evidence" value="ECO:0007669"/>
    <property type="project" value="InterPro"/>
</dbReference>
<keyword evidence="2" id="KW-0175">Coiled coil</keyword>
<evidence type="ECO:0000256" key="1">
    <source>
        <dbReference type="ARBA" id="ARBA00009964"/>
    </source>
</evidence>
<dbReference type="Pfam" id="PF01527">
    <property type="entry name" value="HTH_Tnp_1"/>
    <property type="match status" value="1"/>
</dbReference>
<dbReference type="AlphaFoldDB" id="A0A9Q4T4F0"/>
<dbReference type="EMBL" id="RPBY01000005">
    <property type="protein sequence ID" value="NCH88667.1"/>
    <property type="molecule type" value="Genomic_DNA"/>
</dbReference>
<gene>
    <name evidence="3" type="ORF">EHJ13_14650</name>
</gene>
<accession>A0A9Q4T4F0</accession>
<dbReference type="GO" id="GO:0004803">
    <property type="term" value="F:transposase activity"/>
    <property type="evidence" value="ECO:0007669"/>
    <property type="project" value="InterPro"/>
</dbReference>
<name>A0A9Q4T4F0_9ENTR</name>
<dbReference type="InterPro" id="IPR009057">
    <property type="entry name" value="Homeodomain-like_sf"/>
</dbReference>
<reference evidence="3" key="1">
    <citation type="submission" date="2018-11" db="EMBL/GenBank/DDBJ databases">
        <title>Genomics analysis of Putative Virulence Factors on Adhesion and Cytotoxicity for Cronobacter spp.</title>
        <authorList>
            <person name="Cui J."/>
        </authorList>
    </citation>
    <scope>NUCLEOTIDE SEQUENCE</scope>
    <source>
        <strain evidence="3">SD69</strain>
    </source>
</reference>
<evidence type="ECO:0008006" key="5">
    <source>
        <dbReference type="Google" id="ProtNLM"/>
    </source>
</evidence>